<name>A0A562PP59_9BURK</name>
<evidence type="ECO:0000259" key="10">
    <source>
        <dbReference type="Pfam" id="PF11356"/>
    </source>
</evidence>
<evidence type="ECO:0000256" key="4">
    <source>
        <dbReference type="ARBA" id="ARBA00022519"/>
    </source>
</evidence>
<evidence type="ECO:0000256" key="8">
    <source>
        <dbReference type="ARBA" id="ARBA00023136"/>
    </source>
</evidence>
<feature type="compositionally biased region" description="Pro residues" evidence="9">
    <location>
        <begin position="189"/>
        <end position="199"/>
    </location>
</feature>
<evidence type="ECO:0000256" key="5">
    <source>
        <dbReference type="ARBA" id="ARBA00022692"/>
    </source>
</evidence>
<dbReference type="Pfam" id="PF11356">
    <property type="entry name" value="T2SSC"/>
    <property type="match status" value="1"/>
</dbReference>
<proteinExistence type="predicted"/>
<comment type="caution">
    <text evidence="11">The sequence shown here is derived from an EMBL/GenBank/DDBJ whole genome shotgun (WGS) entry which is preliminary data.</text>
</comment>
<evidence type="ECO:0000256" key="9">
    <source>
        <dbReference type="SAM" id="MobiDB-lite"/>
    </source>
</evidence>
<keyword evidence="6" id="KW-0653">Protein transport</keyword>
<evidence type="ECO:0000256" key="1">
    <source>
        <dbReference type="ARBA" id="ARBA00004533"/>
    </source>
</evidence>
<keyword evidence="2" id="KW-0813">Transport</keyword>
<keyword evidence="7" id="KW-1133">Transmembrane helix</keyword>
<accession>A0A562PP59</accession>
<feature type="compositionally biased region" description="Low complexity" evidence="9">
    <location>
        <begin position="141"/>
        <end position="151"/>
    </location>
</feature>
<feature type="compositionally biased region" description="Low complexity" evidence="9">
    <location>
        <begin position="178"/>
        <end position="188"/>
    </location>
</feature>
<gene>
    <name evidence="11" type="ORF">IP92_03582</name>
</gene>
<feature type="domain" description="Type II secretion system protein GspC N-terminal" evidence="10">
    <location>
        <begin position="61"/>
        <end position="131"/>
    </location>
</feature>
<dbReference type="EMBL" id="VLKW01000006">
    <property type="protein sequence ID" value="TWI46148.1"/>
    <property type="molecule type" value="Genomic_DNA"/>
</dbReference>
<dbReference type="AlphaFoldDB" id="A0A562PP59"/>
<dbReference type="Gene3D" id="2.30.30.830">
    <property type="match status" value="1"/>
</dbReference>
<evidence type="ECO:0000256" key="2">
    <source>
        <dbReference type="ARBA" id="ARBA00022448"/>
    </source>
</evidence>
<organism evidence="11 12">
    <name type="scientific">Pseudoduganella flava</name>
    <dbReference type="NCBI Taxonomy" id="871742"/>
    <lineage>
        <taxon>Bacteria</taxon>
        <taxon>Pseudomonadati</taxon>
        <taxon>Pseudomonadota</taxon>
        <taxon>Betaproteobacteria</taxon>
        <taxon>Burkholderiales</taxon>
        <taxon>Oxalobacteraceae</taxon>
        <taxon>Telluria group</taxon>
        <taxon>Pseudoduganella</taxon>
    </lineage>
</organism>
<protein>
    <submittedName>
        <fullName evidence="11">General secretion pathway protein C</fullName>
    </submittedName>
</protein>
<keyword evidence="8" id="KW-0472">Membrane</keyword>
<keyword evidence="3" id="KW-1003">Cell membrane</keyword>
<evidence type="ECO:0000313" key="11">
    <source>
        <dbReference type="EMBL" id="TWI46148.1"/>
    </source>
</evidence>
<evidence type="ECO:0000313" key="12">
    <source>
        <dbReference type="Proteomes" id="UP000315112"/>
    </source>
</evidence>
<dbReference type="GO" id="GO:0005886">
    <property type="term" value="C:plasma membrane"/>
    <property type="evidence" value="ECO:0007669"/>
    <property type="project" value="UniProtKB-SubCell"/>
</dbReference>
<evidence type="ECO:0000256" key="3">
    <source>
        <dbReference type="ARBA" id="ARBA00022475"/>
    </source>
</evidence>
<sequence length="218" mass="21922">MNRSPLIHTLVTLAAVVALTASTAYWGLQLFKPQQRPIAAVPLQEAPPAPVDAALGLFGGQAAVATASTYQLRGVVAARDGRGSVAIISANNEPPKAYPVGKEIAPGVTVQDVQPRYVVLLDGGVQKRLELLADDGVSSTTAAPLAPVNRAAPPPPMPSPSPTPTPAPVTQPPPAAPAPATTPSATPMVTPPPGTPVGPPGQTAPVQTAPAQRPVTSG</sequence>
<evidence type="ECO:0000256" key="7">
    <source>
        <dbReference type="ARBA" id="ARBA00022989"/>
    </source>
</evidence>
<dbReference type="Proteomes" id="UP000315112">
    <property type="component" value="Unassembled WGS sequence"/>
</dbReference>
<evidence type="ECO:0000256" key="6">
    <source>
        <dbReference type="ARBA" id="ARBA00022927"/>
    </source>
</evidence>
<dbReference type="GO" id="GO:0015031">
    <property type="term" value="P:protein transport"/>
    <property type="evidence" value="ECO:0007669"/>
    <property type="project" value="UniProtKB-KW"/>
</dbReference>
<comment type="subcellular location">
    <subcellularLocation>
        <location evidence="1">Cell inner membrane</location>
    </subcellularLocation>
</comment>
<keyword evidence="4" id="KW-0997">Cell inner membrane</keyword>
<dbReference type="RefSeq" id="WP_229418832.1">
    <property type="nucleotide sequence ID" value="NZ_CP046904.1"/>
</dbReference>
<keyword evidence="5" id="KW-0812">Transmembrane</keyword>
<dbReference type="InterPro" id="IPR024961">
    <property type="entry name" value="T2SS_GspC_N"/>
</dbReference>
<reference evidence="11 12" key="1">
    <citation type="journal article" date="2015" name="Stand. Genomic Sci.">
        <title>Genomic Encyclopedia of Bacterial and Archaeal Type Strains, Phase III: the genomes of soil and plant-associated and newly described type strains.</title>
        <authorList>
            <person name="Whitman W.B."/>
            <person name="Woyke T."/>
            <person name="Klenk H.P."/>
            <person name="Zhou Y."/>
            <person name="Lilburn T.G."/>
            <person name="Beck B.J."/>
            <person name="De Vos P."/>
            <person name="Vandamme P."/>
            <person name="Eisen J.A."/>
            <person name="Garrity G."/>
            <person name="Hugenholtz P."/>
            <person name="Kyrpides N.C."/>
        </authorList>
    </citation>
    <scope>NUCLEOTIDE SEQUENCE [LARGE SCALE GENOMIC DNA]</scope>
    <source>
        <strain evidence="11 12">CGMCC 1.10685</strain>
    </source>
</reference>
<feature type="region of interest" description="Disordered" evidence="9">
    <location>
        <begin position="139"/>
        <end position="218"/>
    </location>
</feature>
<feature type="compositionally biased region" description="Pro residues" evidence="9">
    <location>
        <begin position="152"/>
        <end position="177"/>
    </location>
</feature>